<protein>
    <submittedName>
        <fullName evidence="1">Putative nucleic-acid-binding protein (DUF448 domain)</fullName>
    </submittedName>
</protein>
<name>A0A0M4SLV9_9BACT</name>
<sequence>MNKNNPVRTCVACRVKISQNLLKRYRLVGKNLEFGKGNGRSFYLCNGCLQKDDKILKKIIDKQTKGVLGLDAPKLKEILLNEQC</sequence>
<dbReference type="Proteomes" id="UP000066049">
    <property type="component" value="Chromosome"/>
</dbReference>
<dbReference type="PATRIC" id="fig|199.248.peg.506"/>
<dbReference type="InterPro" id="IPR035931">
    <property type="entry name" value="YlxR-like_sf"/>
</dbReference>
<dbReference type="EMBL" id="CP012541">
    <property type="protein sequence ID" value="ALF47184.1"/>
    <property type="molecule type" value="Genomic_DNA"/>
</dbReference>
<reference evidence="2" key="1">
    <citation type="submission" date="2015-08" db="EMBL/GenBank/DDBJ databases">
        <title>Comparative genomics of the Campylobacter concisus group.</title>
        <authorList>
            <person name="Miller W.G."/>
            <person name="Yee E."/>
            <person name="Chapman M.H."/>
            <person name="Huynh S."/>
            <person name="Bono J.L."/>
            <person name="On S.L.W."/>
            <person name="St Leger J."/>
            <person name="Foster G."/>
            <person name="Parker C.T."/>
        </authorList>
    </citation>
    <scope>NUCLEOTIDE SEQUENCE [LARGE SCALE GENOMIC DNA]</scope>
    <source>
        <strain evidence="2">ATCC 33237</strain>
    </source>
</reference>
<evidence type="ECO:0000313" key="2">
    <source>
        <dbReference type="Proteomes" id="UP000066049"/>
    </source>
</evidence>
<organism evidence="1 2">
    <name type="scientific">Campylobacter concisus</name>
    <dbReference type="NCBI Taxonomy" id="199"/>
    <lineage>
        <taxon>Bacteria</taxon>
        <taxon>Pseudomonadati</taxon>
        <taxon>Campylobacterota</taxon>
        <taxon>Epsilonproteobacteria</taxon>
        <taxon>Campylobacterales</taxon>
        <taxon>Campylobacteraceae</taxon>
        <taxon>Campylobacter</taxon>
    </lineage>
</organism>
<dbReference type="KEGG" id="ccoc:CCON33237_0479"/>
<dbReference type="AlphaFoldDB" id="A0A0M4SLV9"/>
<dbReference type="RefSeq" id="WP_054196237.1">
    <property type="nucleotide sequence ID" value="NZ_CABMKQ010000002.1"/>
</dbReference>
<proteinExistence type="predicted"/>
<gene>
    <name evidence="1" type="ORF">CCON33237_0479</name>
</gene>
<dbReference type="Gene3D" id="3.30.1230.10">
    <property type="entry name" value="YlxR-like"/>
    <property type="match status" value="1"/>
</dbReference>
<dbReference type="GeneID" id="28662149"/>
<evidence type="ECO:0000313" key="1">
    <source>
        <dbReference type="EMBL" id="ALF47184.1"/>
    </source>
</evidence>
<accession>A0A0M4SLV9</accession>
<dbReference type="SUPFAM" id="SSF64376">
    <property type="entry name" value="YlxR-like"/>
    <property type="match status" value="1"/>
</dbReference>